<dbReference type="Gene3D" id="6.10.340.10">
    <property type="match status" value="1"/>
</dbReference>
<feature type="transmembrane region" description="Helical" evidence="10">
    <location>
        <begin position="161"/>
        <end position="179"/>
    </location>
</feature>
<keyword evidence="8" id="KW-0067">ATP-binding</keyword>
<dbReference type="Pfam" id="PF00672">
    <property type="entry name" value="HAMP"/>
    <property type="match status" value="1"/>
</dbReference>
<evidence type="ECO:0000259" key="12">
    <source>
        <dbReference type="PROSITE" id="PS50885"/>
    </source>
</evidence>
<dbReference type="GO" id="GO:0000155">
    <property type="term" value="F:phosphorelay sensor kinase activity"/>
    <property type="evidence" value="ECO:0007669"/>
    <property type="project" value="InterPro"/>
</dbReference>
<evidence type="ECO:0000256" key="9">
    <source>
        <dbReference type="ARBA" id="ARBA00023012"/>
    </source>
</evidence>
<evidence type="ECO:0000256" key="1">
    <source>
        <dbReference type="ARBA" id="ARBA00000085"/>
    </source>
</evidence>
<dbReference type="AlphaFoldDB" id="A0A1H0SBP2"/>
<dbReference type="Proteomes" id="UP000199073">
    <property type="component" value="Unassembled WGS sequence"/>
</dbReference>
<keyword evidence="5" id="KW-0808">Transferase</keyword>
<dbReference type="PROSITE" id="PS50885">
    <property type="entry name" value="HAMP"/>
    <property type="match status" value="1"/>
</dbReference>
<name>A0A1H0SBP2_9BACT</name>
<dbReference type="STRING" id="91360.SAMN05660330_02610"/>
<evidence type="ECO:0000313" key="13">
    <source>
        <dbReference type="EMBL" id="SDP39150.1"/>
    </source>
</evidence>
<dbReference type="PANTHER" id="PTHR43065:SF10">
    <property type="entry name" value="PEROXIDE STRESS-ACTIVATED HISTIDINE KINASE MAK3"/>
    <property type="match status" value="1"/>
</dbReference>
<dbReference type="SUPFAM" id="SSF47384">
    <property type="entry name" value="Homodimeric domain of signal transducing histidine kinase"/>
    <property type="match status" value="1"/>
</dbReference>
<dbReference type="InterPro" id="IPR003661">
    <property type="entry name" value="HisK_dim/P_dom"/>
</dbReference>
<dbReference type="CDD" id="cd00082">
    <property type="entry name" value="HisKA"/>
    <property type="match status" value="1"/>
</dbReference>
<dbReference type="Gene3D" id="1.10.287.130">
    <property type="match status" value="1"/>
</dbReference>
<comment type="catalytic activity">
    <reaction evidence="1">
        <text>ATP + protein L-histidine = ADP + protein N-phospho-L-histidine.</text>
        <dbReference type="EC" id="2.7.13.3"/>
    </reaction>
</comment>
<keyword evidence="10" id="KW-0812">Transmembrane</keyword>
<sequence>MKLFYRLFCYLLLGVLLLIAVDEYLSFRAEVGQFKTDMIASAVQDGRSIAGMISRVWKERGEKEALALLEEAGTPGVMDIGWVWMDVLLASSTVGAEDKKRLQKVNEGEPVSLNRRLASRGDVLCTYYPVDTGAVRQGVLELIQPVAALENFSSRMTRRGVSVFFFLALFSGTILYFFMNRNIRIPLQQLTREAERIGSGDLDAEPMAVGEDELGELARTMNNMRSHLLAAREKLSLEYDARLKTIEQLRHTERLSTFGLIAANIAHEMGTPLNVVDGRAKMIINEELEPGEIKQCAEIIRNQAERMTAIVRQLLDFTRRPKQDIATENIAFLIRQVFDFLHPMASKQRVCFSLVKEESAEVQLRVDGSQIQQVLVNLLMNSVQAMPEGGKVYVNLSNVQGPGKQNAQSGSAKMMKIRIVDEGGGIRKDDLEHIFTPFFTTKTIGTGTGLGLSIAHGIVEEHGGWIDVESNVQNGACFSVYLPMKD</sequence>
<dbReference type="GO" id="GO:0016020">
    <property type="term" value="C:membrane"/>
    <property type="evidence" value="ECO:0007669"/>
    <property type="project" value="UniProtKB-SubCell"/>
</dbReference>
<dbReference type="InterPro" id="IPR005467">
    <property type="entry name" value="His_kinase_dom"/>
</dbReference>
<dbReference type="InterPro" id="IPR036097">
    <property type="entry name" value="HisK_dim/P_sf"/>
</dbReference>
<keyword evidence="10" id="KW-0472">Membrane</keyword>
<evidence type="ECO:0000313" key="14">
    <source>
        <dbReference type="Proteomes" id="UP000199073"/>
    </source>
</evidence>
<evidence type="ECO:0000259" key="11">
    <source>
        <dbReference type="PROSITE" id="PS50109"/>
    </source>
</evidence>
<feature type="domain" description="Histidine kinase" evidence="11">
    <location>
        <begin position="264"/>
        <end position="486"/>
    </location>
</feature>
<dbReference type="PRINTS" id="PR00344">
    <property type="entry name" value="BCTRLSENSOR"/>
</dbReference>
<keyword evidence="4" id="KW-0597">Phosphoprotein</keyword>
<proteinExistence type="predicted"/>
<dbReference type="InterPro" id="IPR003660">
    <property type="entry name" value="HAMP_dom"/>
</dbReference>
<evidence type="ECO:0000256" key="4">
    <source>
        <dbReference type="ARBA" id="ARBA00022553"/>
    </source>
</evidence>
<comment type="subcellular location">
    <subcellularLocation>
        <location evidence="2">Membrane</location>
    </subcellularLocation>
</comment>
<organism evidence="13 14">
    <name type="scientific">Desulforhopalus singaporensis</name>
    <dbReference type="NCBI Taxonomy" id="91360"/>
    <lineage>
        <taxon>Bacteria</taxon>
        <taxon>Pseudomonadati</taxon>
        <taxon>Thermodesulfobacteriota</taxon>
        <taxon>Desulfobulbia</taxon>
        <taxon>Desulfobulbales</taxon>
        <taxon>Desulfocapsaceae</taxon>
        <taxon>Desulforhopalus</taxon>
    </lineage>
</organism>
<dbReference type="EC" id="2.7.13.3" evidence="3"/>
<dbReference type="SMART" id="SM00304">
    <property type="entry name" value="HAMP"/>
    <property type="match status" value="1"/>
</dbReference>
<evidence type="ECO:0000256" key="3">
    <source>
        <dbReference type="ARBA" id="ARBA00012438"/>
    </source>
</evidence>
<feature type="domain" description="HAMP" evidence="12">
    <location>
        <begin position="181"/>
        <end position="233"/>
    </location>
</feature>
<dbReference type="CDD" id="cd06225">
    <property type="entry name" value="HAMP"/>
    <property type="match status" value="1"/>
</dbReference>
<dbReference type="InterPro" id="IPR004358">
    <property type="entry name" value="Sig_transdc_His_kin-like_C"/>
</dbReference>
<dbReference type="InterPro" id="IPR003594">
    <property type="entry name" value="HATPase_dom"/>
</dbReference>
<keyword evidence="14" id="KW-1185">Reference proteome</keyword>
<evidence type="ECO:0000256" key="6">
    <source>
        <dbReference type="ARBA" id="ARBA00022741"/>
    </source>
</evidence>
<dbReference type="CDD" id="cd00075">
    <property type="entry name" value="HATPase"/>
    <property type="match status" value="1"/>
</dbReference>
<evidence type="ECO:0000256" key="5">
    <source>
        <dbReference type="ARBA" id="ARBA00022679"/>
    </source>
</evidence>
<keyword evidence="6" id="KW-0547">Nucleotide-binding</keyword>
<evidence type="ECO:0000256" key="2">
    <source>
        <dbReference type="ARBA" id="ARBA00004370"/>
    </source>
</evidence>
<dbReference type="SUPFAM" id="SSF55874">
    <property type="entry name" value="ATPase domain of HSP90 chaperone/DNA topoisomerase II/histidine kinase"/>
    <property type="match status" value="1"/>
</dbReference>
<accession>A0A1H0SBP2</accession>
<evidence type="ECO:0000256" key="10">
    <source>
        <dbReference type="SAM" id="Phobius"/>
    </source>
</evidence>
<evidence type="ECO:0000256" key="7">
    <source>
        <dbReference type="ARBA" id="ARBA00022777"/>
    </source>
</evidence>
<dbReference type="SMART" id="SM00387">
    <property type="entry name" value="HATPase_c"/>
    <property type="match status" value="1"/>
</dbReference>
<dbReference type="SUPFAM" id="SSF158472">
    <property type="entry name" value="HAMP domain-like"/>
    <property type="match status" value="1"/>
</dbReference>
<keyword evidence="7 13" id="KW-0418">Kinase</keyword>
<keyword evidence="10" id="KW-1133">Transmembrane helix</keyword>
<dbReference type="EMBL" id="FNJI01000018">
    <property type="protein sequence ID" value="SDP39150.1"/>
    <property type="molecule type" value="Genomic_DNA"/>
</dbReference>
<evidence type="ECO:0000256" key="8">
    <source>
        <dbReference type="ARBA" id="ARBA00022840"/>
    </source>
</evidence>
<dbReference type="Pfam" id="PF02518">
    <property type="entry name" value="HATPase_c"/>
    <property type="match status" value="1"/>
</dbReference>
<dbReference type="OrthoDB" id="9781147at2"/>
<dbReference type="PANTHER" id="PTHR43065">
    <property type="entry name" value="SENSOR HISTIDINE KINASE"/>
    <property type="match status" value="1"/>
</dbReference>
<dbReference type="PROSITE" id="PS50109">
    <property type="entry name" value="HIS_KIN"/>
    <property type="match status" value="1"/>
</dbReference>
<protein>
    <recommendedName>
        <fullName evidence="3">histidine kinase</fullName>
        <ecNumber evidence="3">2.7.13.3</ecNumber>
    </recommendedName>
</protein>
<keyword evidence="9" id="KW-0902">Two-component regulatory system</keyword>
<dbReference type="Gene3D" id="3.30.565.10">
    <property type="entry name" value="Histidine kinase-like ATPase, C-terminal domain"/>
    <property type="match status" value="1"/>
</dbReference>
<dbReference type="Pfam" id="PF00512">
    <property type="entry name" value="HisKA"/>
    <property type="match status" value="1"/>
</dbReference>
<dbReference type="GO" id="GO:0005524">
    <property type="term" value="F:ATP binding"/>
    <property type="evidence" value="ECO:0007669"/>
    <property type="project" value="UniProtKB-KW"/>
</dbReference>
<dbReference type="InterPro" id="IPR036890">
    <property type="entry name" value="HATPase_C_sf"/>
</dbReference>
<reference evidence="13 14" key="1">
    <citation type="submission" date="2016-10" db="EMBL/GenBank/DDBJ databases">
        <authorList>
            <person name="de Groot N.N."/>
        </authorList>
    </citation>
    <scope>NUCLEOTIDE SEQUENCE [LARGE SCALE GENOMIC DNA]</scope>
    <source>
        <strain evidence="13 14">DSM 12130</strain>
    </source>
</reference>
<gene>
    <name evidence="13" type="ORF">SAMN05660330_02610</name>
</gene>
<dbReference type="RefSeq" id="WP_092223520.1">
    <property type="nucleotide sequence ID" value="NZ_FNJI01000018.1"/>
</dbReference>
<dbReference type="SMART" id="SM00388">
    <property type="entry name" value="HisKA"/>
    <property type="match status" value="1"/>
</dbReference>